<feature type="compositionally biased region" description="Gly residues" evidence="1">
    <location>
        <begin position="539"/>
        <end position="550"/>
    </location>
</feature>
<reference evidence="3" key="2">
    <citation type="submission" date="2015-01" db="EMBL/GenBank/DDBJ databases">
        <title>Evolutionary Origins and Diversification of the Mycorrhizal Mutualists.</title>
        <authorList>
            <consortium name="DOE Joint Genome Institute"/>
            <consortium name="Mycorrhizal Genomics Consortium"/>
            <person name="Kohler A."/>
            <person name="Kuo A."/>
            <person name="Nagy L.G."/>
            <person name="Floudas D."/>
            <person name="Copeland A."/>
            <person name="Barry K.W."/>
            <person name="Cichocki N."/>
            <person name="Veneault-Fourrey C."/>
            <person name="LaButti K."/>
            <person name="Lindquist E.A."/>
            <person name="Lipzen A."/>
            <person name="Lundell T."/>
            <person name="Morin E."/>
            <person name="Murat C."/>
            <person name="Riley R."/>
            <person name="Ohm R."/>
            <person name="Sun H."/>
            <person name="Tunlid A."/>
            <person name="Henrissat B."/>
            <person name="Grigoriev I.V."/>
            <person name="Hibbett D.S."/>
            <person name="Martin F."/>
        </authorList>
    </citation>
    <scope>NUCLEOTIDE SEQUENCE [LARGE SCALE GENOMIC DNA]</scope>
    <source>
        <strain evidence="3">MUT 4182</strain>
    </source>
</reference>
<dbReference type="EMBL" id="KN823268">
    <property type="protein sequence ID" value="KIO18697.1"/>
    <property type="molecule type" value="Genomic_DNA"/>
</dbReference>
<dbReference type="HOGENOM" id="CLU_482490_0_0_1"/>
<feature type="region of interest" description="Disordered" evidence="1">
    <location>
        <begin position="520"/>
        <end position="565"/>
    </location>
</feature>
<reference evidence="2 3" key="1">
    <citation type="submission" date="2014-04" db="EMBL/GenBank/DDBJ databases">
        <authorList>
            <consortium name="DOE Joint Genome Institute"/>
            <person name="Kuo A."/>
            <person name="Girlanda M."/>
            <person name="Perotto S."/>
            <person name="Kohler A."/>
            <person name="Nagy L.G."/>
            <person name="Floudas D."/>
            <person name="Copeland A."/>
            <person name="Barry K.W."/>
            <person name="Cichocki N."/>
            <person name="Veneault-Fourrey C."/>
            <person name="LaButti K."/>
            <person name="Lindquist E.A."/>
            <person name="Lipzen A."/>
            <person name="Lundell T."/>
            <person name="Morin E."/>
            <person name="Murat C."/>
            <person name="Sun H."/>
            <person name="Tunlid A."/>
            <person name="Henrissat B."/>
            <person name="Grigoriev I.V."/>
            <person name="Hibbett D.S."/>
            <person name="Martin F."/>
            <person name="Nordberg H.P."/>
            <person name="Cantor M.N."/>
            <person name="Hua S.X."/>
        </authorList>
    </citation>
    <scope>NUCLEOTIDE SEQUENCE [LARGE SCALE GENOMIC DNA]</scope>
    <source>
        <strain evidence="2 3">MUT 4182</strain>
    </source>
</reference>
<feature type="compositionally biased region" description="Basic and acidic residues" evidence="1">
    <location>
        <begin position="413"/>
        <end position="423"/>
    </location>
</feature>
<proteinExistence type="predicted"/>
<protein>
    <submittedName>
        <fullName evidence="2">Uncharacterized protein</fullName>
    </submittedName>
</protein>
<evidence type="ECO:0000313" key="3">
    <source>
        <dbReference type="Proteomes" id="UP000054248"/>
    </source>
</evidence>
<feature type="region of interest" description="Disordered" evidence="1">
    <location>
        <begin position="357"/>
        <end position="442"/>
    </location>
</feature>
<feature type="compositionally biased region" description="Basic and acidic residues" evidence="1">
    <location>
        <begin position="377"/>
        <end position="404"/>
    </location>
</feature>
<keyword evidence="3" id="KW-1185">Reference proteome</keyword>
<evidence type="ECO:0000256" key="1">
    <source>
        <dbReference type="SAM" id="MobiDB-lite"/>
    </source>
</evidence>
<sequence length="565" mass="63662">MPPPKDIGWFQMAGHGAQTNKWMYPEELKQLFLYDNNIHKTLFPPPIENQGRLQTLPPLNAIQSQLNPEHAEMTLGIRPDGTSCLLITSHQLEKIFDELRLPKETLYRIRDGGRPFPSSTFRSLSPISFPSNEALKRKMITFRATVNKKQKKRADGNDTSQANKAFAAETNPERKWATGQRRSGFELARILYLSMYNRLGPSQATMYLNGWEGQLAGVSTLTFNLWSPSRNSEDDVLLDIAWSDVKLQDGADDVVSETHSITHLRIEEYQFLSRKGDKWTEGKPKAQGKGNTKILPAKDCAPQVQAHFADILSNHAKDPTKPHLLLVYNAQHALQVLRSLEIDTTCMVVGLHDLLGPSKASAGGRYRDYSYPPSRASPDRYSESKDTLSRDFREHSPPRRRSSDYHYQPPRPRYKDEPREPRLFHTASPTPPPQRSSEPHRKPIHIVDVRELYGTVSQRDVVLAERSVDIPLREVCIRVGIQEVQEGWSAGLDAEYLYDVWQELAGGSAIDERRAQLAQTNSMPVVAQEEPDADEAPGLHGGPSAGGPGGRVRDPYAVFDDDDDY</sequence>
<organism evidence="2 3">
    <name type="scientific">Tulasnella calospora MUT 4182</name>
    <dbReference type="NCBI Taxonomy" id="1051891"/>
    <lineage>
        <taxon>Eukaryota</taxon>
        <taxon>Fungi</taxon>
        <taxon>Dikarya</taxon>
        <taxon>Basidiomycota</taxon>
        <taxon>Agaricomycotina</taxon>
        <taxon>Agaricomycetes</taxon>
        <taxon>Cantharellales</taxon>
        <taxon>Tulasnellaceae</taxon>
        <taxon>Tulasnella</taxon>
    </lineage>
</organism>
<evidence type="ECO:0000313" key="2">
    <source>
        <dbReference type="EMBL" id="KIO18697.1"/>
    </source>
</evidence>
<name>A0A0C3LB10_9AGAM</name>
<accession>A0A0C3LB10</accession>
<dbReference type="Proteomes" id="UP000054248">
    <property type="component" value="Unassembled WGS sequence"/>
</dbReference>
<dbReference type="AlphaFoldDB" id="A0A0C3LB10"/>
<gene>
    <name evidence="2" type="ORF">M407DRAFT_31654</name>
</gene>
<dbReference type="OrthoDB" id="3235609at2759"/>